<name>A0A401TUZ5_CHIPU</name>
<evidence type="ECO:0000259" key="1">
    <source>
        <dbReference type="Pfam" id="PF01321"/>
    </source>
</evidence>
<protein>
    <recommendedName>
        <fullName evidence="1">Creatinase N-terminal domain-containing protein</fullName>
    </recommendedName>
</protein>
<dbReference type="InterPro" id="IPR050422">
    <property type="entry name" value="X-Pro_aminopeptidase_P"/>
</dbReference>
<dbReference type="OrthoDB" id="9995434at2759"/>
<dbReference type="AlphaFoldDB" id="A0A401TUZ5"/>
<organism evidence="2 3">
    <name type="scientific">Chiloscyllium punctatum</name>
    <name type="common">Brownbanded bambooshark</name>
    <name type="synonym">Hemiscyllium punctatum</name>
    <dbReference type="NCBI Taxonomy" id="137246"/>
    <lineage>
        <taxon>Eukaryota</taxon>
        <taxon>Metazoa</taxon>
        <taxon>Chordata</taxon>
        <taxon>Craniata</taxon>
        <taxon>Vertebrata</taxon>
        <taxon>Chondrichthyes</taxon>
        <taxon>Elasmobranchii</taxon>
        <taxon>Galeomorphii</taxon>
        <taxon>Galeoidea</taxon>
        <taxon>Orectolobiformes</taxon>
        <taxon>Hemiscylliidae</taxon>
        <taxon>Chiloscyllium</taxon>
    </lineage>
</organism>
<comment type="caution">
    <text evidence="2">The sequence shown here is derived from an EMBL/GenBank/DDBJ whole genome shotgun (WGS) entry which is preliminary data.</text>
</comment>
<dbReference type="Proteomes" id="UP000287033">
    <property type="component" value="Unassembled WGS sequence"/>
</dbReference>
<dbReference type="Pfam" id="PF01321">
    <property type="entry name" value="Creatinase_N"/>
    <property type="match status" value="1"/>
</dbReference>
<reference evidence="2 3" key="1">
    <citation type="journal article" date="2018" name="Nat. Ecol. Evol.">
        <title>Shark genomes provide insights into elasmobranch evolution and the origin of vertebrates.</title>
        <authorList>
            <person name="Hara Y"/>
            <person name="Yamaguchi K"/>
            <person name="Onimaru K"/>
            <person name="Kadota M"/>
            <person name="Koyanagi M"/>
            <person name="Keeley SD"/>
            <person name="Tatsumi K"/>
            <person name="Tanaka K"/>
            <person name="Motone F"/>
            <person name="Kageyama Y"/>
            <person name="Nozu R"/>
            <person name="Adachi N"/>
            <person name="Nishimura O"/>
            <person name="Nakagawa R"/>
            <person name="Tanegashima C"/>
            <person name="Kiyatake I"/>
            <person name="Matsumoto R"/>
            <person name="Murakumo K"/>
            <person name="Nishida K"/>
            <person name="Terakita A"/>
            <person name="Kuratani S"/>
            <person name="Sato K"/>
            <person name="Hyodo S Kuraku.S."/>
        </authorList>
    </citation>
    <scope>NUCLEOTIDE SEQUENCE [LARGE SCALE GENOMIC DNA]</scope>
</reference>
<dbReference type="Gene3D" id="3.40.350.10">
    <property type="entry name" value="Creatinase/prolidase N-terminal domain"/>
    <property type="match status" value="1"/>
</dbReference>
<dbReference type="InterPro" id="IPR029149">
    <property type="entry name" value="Creatin/AminoP/Spt16_N"/>
</dbReference>
<sequence>MFEAHFQTFEEPEGGVALAARLSALREELARHKLTGFVVPRADQQQNEYVAASEERLAWLTGFTGSAGLA</sequence>
<dbReference type="EMBL" id="BEZZ01180712">
    <property type="protein sequence ID" value="GCC46450.1"/>
    <property type="molecule type" value="Genomic_DNA"/>
</dbReference>
<dbReference type="STRING" id="137246.A0A401TUZ5"/>
<proteinExistence type="predicted"/>
<evidence type="ECO:0000313" key="3">
    <source>
        <dbReference type="Proteomes" id="UP000287033"/>
    </source>
</evidence>
<dbReference type="InterPro" id="IPR000587">
    <property type="entry name" value="Creatinase_N"/>
</dbReference>
<dbReference type="PANTHER" id="PTHR43763:SF6">
    <property type="entry name" value="XAA-PRO AMINOPEPTIDASE 1"/>
    <property type="match status" value="1"/>
</dbReference>
<dbReference type="PANTHER" id="PTHR43763">
    <property type="entry name" value="XAA-PRO AMINOPEPTIDASE 1"/>
    <property type="match status" value="1"/>
</dbReference>
<accession>A0A401TUZ5</accession>
<feature type="non-terminal residue" evidence="2">
    <location>
        <position position="70"/>
    </location>
</feature>
<gene>
    <name evidence="2" type="ORF">chiPu_0030349</name>
</gene>
<feature type="domain" description="Creatinase N-terminal" evidence="1">
    <location>
        <begin position="21"/>
        <end position="70"/>
    </location>
</feature>
<keyword evidence="3" id="KW-1185">Reference proteome</keyword>
<evidence type="ECO:0000313" key="2">
    <source>
        <dbReference type="EMBL" id="GCC46450.1"/>
    </source>
</evidence>